<comment type="caution">
    <text evidence="1">The sequence shown here is derived from an EMBL/GenBank/DDBJ whole genome shotgun (WGS) entry which is preliminary data.</text>
</comment>
<evidence type="ECO:0000313" key="1">
    <source>
        <dbReference type="EMBL" id="TDN51508.1"/>
    </source>
</evidence>
<protein>
    <submittedName>
        <fullName evidence="1">Uncharacterized protein</fullName>
    </submittedName>
</protein>
<gene>
    <name evidence="1" type="ORF">EC847_11837</name>
</gene>
<dbReference type="Proteomes" id="UP000295530">
    <property type="component" value="Unassembled WGS sequence"/>
</dbReference>
<reference evidence="1 2" key="1">
    <citation type="submission" date="2019-03" db="EMBL/GenBank/DDBJ databases">
        <title>Genomic analyses of the natural microbiome of Caenorhabditis elegans.</title>
        <authorList>
            <person name="Samuel B."/>
        </authorList>
    </citation>
    <scope>NUCLEOTIDE SEQUENCE [LARGE SCALE GENOMIC DNA]</scope>
    <source>
        <strain evidence="1 2">BIGb0156</strain>
    </source>
</reference>
<evidence type="ECO:0000313" key="2">
    <source>
        <dbReference type="Proteomes" id="UP000295530"/>
    </source>
</evidence>
<dbReference type="AlphaFoldDB" id="A0A4R6E3U0"/>
<dbReference type="EMBL" id="SNVX01000018">
    <property type="protein sequence ID" value="TDN51508.1"/>
    <property type="molecule type" value="Genomic_DNA"/>
</dbReference>
<keyword evidence="2" id="KW-1185">Reference proteome</keyword>
<dbReference type="OrthoDB" id="6627030at2"/>
<name>A0A4R6E3U0_SCAGO</name>
<dbReference type="RefSeq" id="WP_133462105.1">
    <property type="nucleotide sequence ID" value="NZ_SNVX01000018.1"/>
</dbReference>
<sequence length="81" mass="9057">MKLNSIITPSEGHVKPGGMLNRHTRILREPVAVADLDPALRALGRNIARRVRKGKPVHVPALRGRELGHILRTLELKRAFN</sequence>
<organism evidence="1 2">
    <name type="scientific">Scandinavium goeteborgense</name>
    <dbReference type="NCBI Taxonomy" id="1851514"/>
    <lineage>
        <taxon>Bacteria</taxon>
        <taxon>Pseudomonadati</taxon>
        <taxon>Pseudomonadota</taxon>
        <taxon>Gammaproteobacteria</taxon>
        <taxon>Enterobacterales</taxon>
        <taxon>Enterobacteriaceae</taxon>
        <taxon>Scandinavium</taxon>
    </lineage>
</organism>
<proteinExistence type="predicted"/>
<accession>A0A4R6E3U0</accession>